<sequence length="227" mass="25649">MIEGTSVEFKIRQELLLTRVNCSVWSRRSHSRSMRRDTINCHLRTIVRETSRQRFSRSTGTEIHYAVRRASRDGRSNELGRRCLEVSTAPGPRSETPGPLQVFTMGAVRALAGSQPRGRSKRRKRVVPGDAPGTTRFKGTEEHVDYSCQQSTSNNDRDGHCRYMLIGYARVAPDENRTTGSTPARHRELIRPVRKRTFGPAALTQHYSVTSAIGVSRNARRIPCSTR</sequence>
<feature type="region of interest" description="Disordered" evidence="1">
    <location>
        <begin position="111"/>
        <end position="143"/>
    </location>
</feature>
<dbReference type="EMBL" id="KJ605395">
    <property type="protein sequence ID" value="AIU93610.1"/>
    <property type="molecule type" value="Genomic_DNA"/>
</dbReference>
<proteinExistence type="predicted"/>
<keyword evidence="2" id="KW-0614">Plasmid</keyword>
<evidence type="ECO:0000313" key="2">
    <source>
        <dbReference type="EMBL" id="AIU93610.1"/>
    </source>
</evidence>
<geneLocation type="plasmid" evidence="2">
    <name>pNSL1</name>
</geneLocation>
<evidence type="ECO:0000256" key="1">
    <source>
        <dbReference type="SAM" id="MobiDB-lite"/>
    </source>
</evidence>
<accession>A0A097SQ09</accession>
<reference evidence="2" key="1">
    <citation type="submission" date="2014-03" db="EMBL/GenBank/DDBJ databases">
        <authorList>
            <person name="Zhang G."/>
            <person name="Zhu L."/>
            <person name="Fang P."/>
        </authorList>
    </citation>
    <scope>NUCLEOTIDE SEQUENCE</scope>
    <source>
        <strain evidence="2">NS1</strain>
        <plasmid evidence="2">pNSL1</plasmid>
    </source>
</reference>
<dbReference type="AlphaFoldDB" id="A0A097SQ09"/>
<gene>
    <name evidence="2" type="ORF">LRS1606.176</name>
</gene>
<protein>
    <submittedName>
        <fullName evidence="2">Uncharacterized protein</fullName>
    </submittedName>
</protein>
<name>A0A097SQ09_9NOCA</name>
<organism evidence="2">
    <name type="scientific">Rhodococcus sp. NS1</name>
    <dbReference type="NCBI Taxonomy" id="402236"/>
    <lineage>
        <taxon>Bacteria</taxon>
        <taxon>Bacillati</taxon>
        <taxon>Actinomycetota</taxon>
        <taxon>Actinomycetes</taxon>
        <taxon>Mycobacteriales</taxon>
        <taxon>Nocardiaceae</taxon>
        <taxon>Rhodococcus</taxon>
    </lineage>
</organism>